<feature type="non-terminal residue" evidence="1">
    <location>
        <position position="49"/>
    </location>
</feature>
<dbReference type="InterPro" id="IPR036910">
    <property type="entry name" value="HMG_box_dom_sf"/>
</dbReference>
<reference evidence="1" key="1">
    <citation type="submission" date="2022-08" db="EMBL/GenBank/DDBJ databases">
        <authorList>
            <person name="Kallberg Y."/>
            <person name="Tangrot J."/>
            <person name="Rosling A."/>
        </authorList>
    </citation>
    <scope>NUCLEOTIDE SEQUENCE</scope>
    <source>
        <strain evidence="1">Wild A</strain>
    </source>
</reference>
<organism evidence="1 2">
    <name type="scientific">Funneliformis geosporum</name>
    <dbReference type="NCBI Taxonomy" id="1117311"/>
    <lineage>
        <taxon>Eukaryota</taxon>
        <taxon>Fungi</taxon>
        <taxon>Fungi incertae sedis</taxon>
        <taxon>Mucoromycota</taxon>
        <taxon>Glomeromycotina</taxon>
        <taxon>Glomeromycetes</taxon>
        <taxon>Glomerales</taxon>
        <taxon>Glomeraceae</taxon>
        <taxon>Funneliformis</taxon>
    </lineage>
</organism>
<dbReference type="AlphaFoldDB" id="A0A9W4T5K2"/>
<accession>A0A9W4T5K2</accession>
<protein>
    <submittedName>
        <fullName evidence="1">11942_t:CDS:1</fullName>
    </submittedName>
</protein>
<name>A0A9W4T5K2_9GLOM</name>
<evidence type="ECO:0000313" key="1">
    <source>
        <dbReference type="EMBL" id="CAI2193360.1"/>
    </source>
</evidence>
<comment type="caution">
    <text evidence="1">The sequence shown here is derived from an EMBL/GenBank/DDBJ whole genome shotgun (WGS) entry which is preliminary data.</text>
</comment>
<proteinExistence type="predicted"/>
<dbReference type="OrthoDB" id="2342879at2759"/>
<dbReference type="Proteomes" id="UP001153678">
    <property type="component" value="Unassembled WGS sequence"/>
</dbReference>
<gene>
    <name evidence="1" type="ORF">FWILDA_LOCUS16036</name>
</gene>
<dbReference type="EMBL" id="CAMKVN010009456">
    <property type="protein sequence ID" value="CAI2193360.1"/>
    <property type="molecule type" value="Genomic_DNA"/>
</dbReference>
<evidence type="ECO:0000313" key="2">
    <source>
        <dbReference type="Proteomes" id="UP001153678"/>
    </source>
</evidence>
<sequence length="49" mass="6169">MKRKPRKPNAFRNEMMQYNKDNLPMTEFSKLVSQRWRDMQILTLILQWR</sequence>
<keyword evidence="2" id="KW-1185">Reference proteome</keyword>
<dbReference type="SUPFAM" id="SSF47095">
    <property type="entry name" value="HMG-box"/>
    <property type="match status" value="1"/>
</dbReference>